<sequence>MSTTASEPYLLVRAITAGQPDRGDPSHTLALTFMQTMISCMQAQL</sequence>
<proteinExistence type="predicted"/>
<reference evidence="1 2" key="1">
    <citation type="submission" date="2020-12" db="EMBL/GenBank/DDBJ databases">
        <title>FDA dAtabase for Regulatory Grade micrObial Sequences (FDA-ARGOS): Supporting development and validation of Infectious Disease Dx tests.</title>
        <authorList>
            <person name="Sproer C."/>
            <person name="Gronow S."/>
            <person name="Severitt S."/>
            <person name="Schroder I."/>
            <person name="Tallon L."/>
            <person name="Sadzewicz L."/>
            <person name="Zhao X."/>
            <person name="Boylan J."/>
            <person name="Ott S."/>
            <person name="Bowen H."/>
            <person name="Vavikolanu K."/>
            <person name="Mehta A."/>
            <person name="Aluvathingal J."/>
            <person name="Nadendla S."/>
            <person name="Lowell S."/>
            <person name="Myers T."/>
            <person name="Yan Y."/>
            <person name="Sichtig H."/>
        </authorList>
    </citation>
    <scope>NUCLEOTIDE SEQUENCE [LARGE SCALE GENOMIC DNA]</scope>
    <source>
        <strain evidence="1 2">FDAARGOS_909</strain>
    </source>
</reference>
<gene>
    <name evidence="1" type="ORF">I6G66_01055</name>
</gene>
<name>A0A7T2S4B2_DELAC</name>
<evidence type="ECO:0000313" key="1">
    <source>
        <dbReference type="EMBL" id="QPS08686.1"/>
    </source>
</evidence>
<organism evidence="1 2">
    <name type="scientific">Delftia acidovorans</name>
    <name type="common">Pseudomonas acidovorans</name>
    <name type="synonym">Comamonas acidovorans</name>
    <dbReference type="NCBI Taxonomy" id="80866"/>
    <lineage>
        <taxon>Bacteria</taxon>
        <taxon>Pseudomonadati</taxon>
        <taxon>Pseudomonadota</taxon>
        <taxon>Betaproteobacteria</taxon>
        <taxon>Burkholderiales</taxon>
        <taxon>Comamonadaceae</taxon>
        <taxon>Delftia</taxon>
    </lineage>
</organism>
<dbReference type="EMBL" id="CP065668">
    <property type="protein sequence ID" value="QPS08686.1"/>
    <property type="molecule type" value="Genomic_DNA"/>
</dbReference>
<dbReference type="Proteomes" id="UP000594778">
    <property type="component" value="Chromosome"/>
</dbReference>
<accession>A0A7T2S4B2</accession>
<protein>
    <submittedName>
        <fullName evidence="1">Uncharacterized protein</fullName>
    </submittedName>
</protein>
<dbReference type="RefSeq" id="WP_183021777.1">
    <property type="nucleotide sequence ID" value="NZ_CP065668.1"/>
</dbReference>
<evidence type="ECO:0000313" key="2">
    <source>
        <dbReference type="Proteomes" id="UP000594778"/>
    </source>
</evidence>
<dbReference type="AlphaFoldDB" id="A0A7T2S4B2"/>